<comment type="caution">
    <text evidence="2">The sequence shown here is derived from an EMBL/GenBank/DDBJ whole genome shotgun (WGS) entry which is preliminary data.</text>
</comment>
<evidence type="ECO:0000313" key="3">
    <source>
        <dbReference type="EMBL" id="GEA39195.1"/>
    </source>
</evidence>
<dbReference type="EMBL" id="BJLB01000001">
    <property type="protein sequence ID" value="GEA39195.1"/>
    <property type="molecule type" value="Genomic_DNA"/>
</dbReference>
<feature type="compositionally biased region" description="Basic and acidic residues" evidence="1">
    <location>
        <begin position="38"/>
        <end position="51"/>
    </location>
</feature>
<feature type="region of interest" description="Disordered" evidence="1">
    <location>
        <begin position="197"/>
        <end position="248"/>
    </location>
</feature>
<feature type="compositionally biased region" description="Basic and acidic residues" evidence="1">
    <location>
        <begin position="208"/>
        <end position="230"/>
    </location>
</feature>
<evidence type="ECO:0000256" key="1">
    <source>
        <dbReference type="SAM" id="MobiDB-lite"/>
    </source>
</evidence>
<dbReference type="RefSeq" id="WP_141267827.1">
    <property type="nucleotide sequence ID" value="NZ_BJLB01000001.1"/>
</dbReference>
<feature type="region of interest" description="Disordered" evidence="1">
    <location>
        <begin position="24"/>
        <end position="51"/>
    </location>
</feature>
<name>A0A829WN20_9FIRM</name>
<reference evidence="2 4" key="1">
    <citation type="submission" date="2019-06" db="EMBL/GenBank/DDBJ databases">
        <title>Draft genome sequence of [Clostridium] clostridioforme NBRC 113352.</title>
        <authorList>
            <person name="Miura T."/>
            <person name="Furukawa M."/>
            <person name="Shimamura M."/>
            <person name="Ohyama Y."/>
            <person name="Yamazoe A."/>
            <person name="Kawasaki H."/>
        </authorList>
    </citation>
    <scope>NUCLEOTIDE SEQUENCE [LARGE SCALE GENOMIC DNA]</scope>
    <source>
        <strain evidence="2 4">NBRC 113352</strain>
    </source>
</reference>
<feature type="region of interest" description="Disordered" evidence="1">
    <location>
        <begin position="302"/>
        <end position="321"/>
    </location>
</feature>
<sequence length="321" mass="37739">MFIREKKVDCQDYREVDVIPRTDNAEKAVKGKRGKRQKVTEPKQKDLNDKNARRYLVQLGNGNFHIGDLHVSGTYDDSHLPATVEEAERIAGNYLRRIAYRREKLGLEPLKYILVTEYKFAEDGSTLKRVHHHIIMNGGMDRDDVELMWTAKRINWKKAADPEYRAKIKQMGWVNADRLQMNENGIEGLLKYITKDPQGKKRYSSSRNLERPQKAAEDHGRKDKAGREMKYTSSRNLARPVEHPPADSVYSRKMVERLAKSPDAGKEFFQKRFPNYNIVSIEPVFYQETGWHIYLKMWRKKEVPRKNDRRRKRKRTGPGPR</sequence>
<dbReference type="Proteomes" id="UP000315200">
    <property type="component" value="Unassembled WGS sequence"/>
</dbReference>
<gene>
    <name evidence="2" type="ORF">Ccl03g_45630</name>
    <name evidence="3" type="ORF">Ccl03g_49080</name>
</gene>
<proteinExistence type="predicted"/>
<accession>A0A829WN20</accession>
<evidence type="ECO:0000313" key="4">
    <source>
        <dbReference type="Proteomes" id="UP000315200"/>
    </source>
</evidence>
<feature type="compositionally biased region" description="Basic residues" evidence="1">
    <location>
        <begin position="307"/>
        <end position="321"/>
    </location>
</feature>
<organism evidence="2 4">
    <name type="scientific">Enterocloster clostridioformis</name>
    <dbReference type="NCBI Taxonomy" id="1531"/>
    <lineage>
        <taxon>Bacteria</taxon>
        <taxon>Bacillati</taxon>
        <taxon>Bacillota</taxon>
        <taxon>Clostridia</taxon>
        <taxon>Lachnospirales</taxon>
        <taxon>Lachnospiraceae</taxon>
        <taxon>Enterocloster</taxon>
    </lineage>
</organism>
<dbReference type="EMBL" id="BJLB01000001">
    <property type="protein sequence ID" value="GEA38850.1"/>
    <property type="molecule type" value="Genomic_DNA"/>
</dbReference>
<protein>
    <submittedName>
        <fullName evidence="2">Uncharacterized protein</fullName>
    </submittedName>
</protein>
<dbReference type="AlphaFoldDB" id="A0A829WN20"/>
<evidence type="ECO:0000313" key="2">
    <source>
        <dbReference type="EMBL" id="GEA38850.1"/>
    </source>
</evidence>